<feature type="transmembrane region" description="Helical" evidence="1">
    <location>
        <begin position="12"/>
        <end position="30"/>
    </location>
</feature>
<dbReference type="Proteomes" id="UP001501682">
    <property type="component" value="Unassembled WGS sequence"/>
</dbReference>
<evidence type="ECO:0000256" key="1">
    <source>
        <dbReference type="SAM" id="Phobius"/>
    </source>
</evidence>
<sequence length="99" mass="11351">MKKFKLKELVRVFLFLLVVQFIIGLADVLLSQAHSELSSITSLLIAICSYPLSLISSDLPFYVSESILMVILYWIINLMIQAVILYIMLIVVKKMRESK</sequence>
<feature type="transmembrane region" description="Helical" evidence="1">
    <location>
        <begin position="67"/>
        <end position="92"/>
    </location>
</feature>
<keyword evidence="1" id="KW-1133">Transmembrane helix</keyword>
<keyword evidence="3" id="KW-1185">Reference proteome</keyword>
<dbReference type="RefSeq" id="WP_215924325.1">
    <property type="nucleotide sequence ID" value="NZ_BAABCB010000020.1"/>
</dbReference>
<protein>
    <submittedName>
        <fullName evidence="2">Uncharacterized protein</fullName>
    </submittedName>
</protein>
<keyword evidence="1" id="KW-0812">Transmembrane</keyword>
<accession>A0ABP8CXI8</accession>
<name>A0ABP8CXI8_9FLAO</name>
<organism evidence="2 3">
    <name type="scientific">Winogradskyella damuponensis</name>
    <dbReference type="NCBI Taxonomy" id="943939"/>
    <lineage>
        <taxon>Bacteria</taxon>
        <taxon>Pseudomonadati</taxon>
        <taxon>Bacteroidota</taxon>
        <taxon>Flavobacteriia</taxon>
        <taxon>Flavobacteriales</taxon>
        <taxon>Flavobacteriaceae</taxon>
        <taxon>Winogradskyella</taxon>
    </lineage>
</organism>
<evidence type="ECO:0000313" key="3">
    <source>
        <dbReference type="Proteomes" id="UP001501682"/>
    </source>
</evidence>
<gene>
    <name evidence="2" type="ORF">GCM10022292_24030</name>
</gene>
<comment type="caution">
    <text evidence="2">The sequence shown here is derived from an EMBL/GenBank/DDBJ whole genome shotgun (WGS) entry which is preliminary data.</text>
</comment>
<evidence type="ECO:0000313" key="2">
    <source>
        <dbReference type="EMBL" id="GAA4244626.1"/>
    </source>
</evidence>
<proteinExistence type="predicted"/>
<dbReference type="EMBL" id="BAABCB010000020">
    <property type="protein sequence ID" value="GAA4244626.1"/>
    <property type="molecule type" value="Genomic_DNA"/>
</dbReference>
<keyword evidence="1" id="KW-0472">Membrane</keyword>
<reference evidence="3" key="1">
    <citation type="journal article" date="2019" name="Int. J. Syst. Evol. Microbiol.">
        <title>The Global Catalogue of Microorganisms (GCM) 10K type strain sequencing project: providing services to taxonomists for standard genome sequencing and annotation.</title>
        <authorList>
            <consortium name="The Broad Institute Genomics Platform"/>
            <consortium name="The Broad Institute Genome Sequencing Center for Infectious Disease"/>
            <person name="Wu L."/>
            <person name="Ma J."/>
        </authorList>
    </citation>
    <scope>NUCLEOTIDE SEQUENCE [LARGE SCALE GENOMIC DNA]</scope>
    <source>
        <strain evidence="3">JCM 17633</strain>
    </source>
</reference>